<sequence length="288" mass="27921">MPCEVANGLLPGRGARSPSPPRPPRGMPCEVANGLLPGRGPPGRGAELPAEPPCPPERAGAAGVSALGAGRAPGLAPVDGAALVEAAGAAGAAGRLAAGAAGAEAAGWAGAAGDAGAGACAAGAGALGAAGPGAGVEGRASAAGAGALGAAAGAEALAAASGKALRSLRTTGASMVEEAERTNSPSSCSFVTASLEVIPSSLASSCTRTLATFLLSRSAPSQARTVYFLLRTPAANTAKGPIAERNKVVIVTHSSLGTHRVSIRFLTRFQVGRLVLQLPWCLQRSFPT</sequence>
<evidence type="ECO:0000313" key="3">
    <source>
        <dbReference type="Proteomes" id="UP000035722"/>
    </source>
</evidence>
<feature type="compositionally biased region" description="Low complexity" evidence="1">
    <location>
        <begin position="34"/>
        <end position="49"/>
    </location>
</feature>
<organism evidence="2 3">
    <name type="scientific">Pseudarthrobacter siccitolerans</name>
    <dbReference type="NCBI Taxonomy" id="861266"/>
    <lineage>
        <taxon>Bacteria</taxon>
        <taxon>Bacillati</taxon>
        <taxon>Actinomycetota</taxon>
        <taxon>Actinomycetes</taxon>
        <taxon>Micrococcales</taxon>
        <taxon>Micrococcaceae</taxon>
        <taxon>Pseudarthrobacter</taxon>
    </lineage>
</organism>
<dbReference type="Proteomes" id="UP000035722">
    <property type="component" value="Unassembled WGS sequence"/>
</dbReference>
<keyword evidence="2" id="KW-0648">Protein biosynthesis</keyword>
<dbReference type="EMBL" id="CAQI01000046">
    <property type="protein sequence ID" value="CCQ46800.1"/>
    <property type="molecule type" value="Genomic_DNA"/>
</dbReference>
<comment type="caution">
    <text evidence="2">The sequence shown here is derived from an EMBL/GenBank/DDBJ whole genome shotgun (WGS) entry which is preliminary data.</text>
</comment>
<keyword evidence="2" id="KW-0396">Initiation factor</keyword>
<protein>
    <submittedName>
        <fullName evidence="2">Bacterial translation initiation factor 2 domain protein</fullName>
    </submittedName>
</protein>
<dbReference type="STRING" id="861266.ARTSIC4J27_2773"/>
<dbReference type="AlphaFoldDB" id="A0A024H3P6"/>
<name>A0A024H3P6_9MICC</name>
<keyword evidence="3" id="KW-1185">Reference proteome</keyword>
<accession>A0A024H3P6</accession>
<evidence type="ECO:0000313" key="2">
    <source>
        <dbReference type="EMBL" id="CCQ46800.1"/>
    </source>
</evidence>
<feature type="region of interest" description="Disordered" evidence="1">
    <location>
        <begin position="1"/>
        <end position="62"/>
    </location>
</feature>
<gene>
    <name evidence="2" type="primary">infB</name>
    <name evidence="2" type="ORF">ARTSIC4J27_2773</name>
</gene>
<dbReference type="GO" id="GO:0003743">
    <property type="term" value="F:translation initiation factor activity"/>
    <property type="evidence" value="ECO:0007669"/>
    <property type="project" value="UniProtKB-KW"/>
</dbReference>
<reference evidence="3" key="1">
    <citation type="journal article" date="2014" name="Genome Announc.">
        <title>Genome Sequence of Arthrobacter siccitolerans 4J27, a Xeroprotectant-Producing Desiccation-Tolerant Microorganism.</title>
        <authorList>
            <person name="Manzanera M."/>
            <person name="Santa-Cruz-Calvo L."/>
            <person name="Vilchez J.I."/>
            <person name="Garcia-Fontana C."/>
            <person name="Silva-Castro G.A."/>
            <person name="Calvo C."/>
            <person name="Gonzalez-Lopez J."/>
        </authorList>
    </citation>
    <scope>NUCLEOTIDE SEQUENCE [LARGE SCALE GENOMIC DNA]</scope>
    <source>
        <strain evidence="3">4J27</strain>
    </source>
</reference>
<evidence type="ECO:0000256" key="1">
    <source>
        <dbReference type="SAM" id="MobiDB-lite"/>
    </source>
</evidence>
<proteinExistence type="predicted"/>